<protein>
    <recommendedName>
        <fullName evidence="15">AA9 family lytic polysaccharide monooxygenase</fullName>
        <ecNumber evidence="15">1.14.99.56</ecNumber>
    </recommendedName>
    <alternativeName>
        <fullName evidence="15">Endo-beta-1,4-glucanase</fullName>
    </alternativeName>
    <alternativeName>
        <fullName evidence="15">Glycosyl hydrolase 61 family protein</fullName>
    </alternativeName>
</protein>
<comment type="catalytic activity">
    <reaction evidence="14 15">
        <text>[(1-&gt;4)-beta-D-glucosyl]n+m + reduced acceptor + O2 = 4-dehydro-beta-D-glucosyl-[(1-&gt;4)-beta-D-glucosyl]n-1 + [(1-&gt;4)-beta-D-glucosyl]m + acceptor + H2O.</text>
        <dbReference type="EC" id="1.14.99.56"/>
    </reaction>
</comment>
<dbReference type="InParanoid" id="A0A409YMH6"/>
<feature type="signal peptide" evidence="17">
    <location>
        <begin position="1"/>
        <end position="18"/>
    </location>
</feature>
<gene>
    <name evidence="19" type="ORF">CVT24_013363</name>
</gene>
<comment type="function">
    <text evidence="15">Lytic polysaccharide monooxygenase (LMPO) that depolymerizes crystalline and amorphous polysaccharides via the oxidation of scissile alpha- or beta-(1-4)-glycosidic bonds, yielding C1 and/or C4 oxidation products. Catalysis by LPMOs requires the reduction of the active-site copper from Cu(II) to Cu(I) by a reducing agent and H(2)O(2) or O(2) as a cosubstrate.</text>
</comment>
<feature type="chain" id="PRO_5019124921" description="AA9 family lytic polysaccharide monooxygenase" evidence="17">
    <location>
        <begin position="19"/>
        <end position="329"/>
    </location>
</feature>
<dbReference type="GO" id="GO:0004497">
    <property type="term" value="F:monooxygenase activity"/>
    <property type="evidence" value="ECO:0007669"/>
    <property type="project" value="UniProtKB-KW"/>
</dbReference>
<evidence type="ECO:0000256" key="14">
    <source>
        <dbReference type="ARBA" id="ARBA00045077"/>
    </source>
</evidence>
<comment type="subcellular location">
    <subcellularLocation>
        <location evidence="2 15">Secreted</location>
    </subcellularLocation>
</comment>
<evidence type="ECO:0000256" key="4">
    <source>
        <dbReference type="ARBA" id="ARBA00022723"/>
    </source>
</evidence>
<comment type="caution">
    <text evidence="19">The sequence shown here is derived from an EMBL/GenBank/DDBJ whole genome shotgun (WGS) entry which is preliminary data.</text>
</comment>
<evidence type="ECO:0000256" key="11">
    <source>
        <dbReference type="ARBA" id="ARBA00023277"/>
    </source>
</evidence>
<evidence type="ECO:0000256" key="1">
    <source>
        <dbReference type="ARBA" id="ARBA00001973"/>
    </source>
</evidence>
<comment type="similarity">
    <text evidence="13">Belongs to the polysaccharide monooxygenase AA9 family.</text>
</comment>
<dbReference type="Gene3D" id="2.70.50.70">
    <property type="match status" value="1"/>
</dbReference>
<dbReference type="InterPro" id="IPR005103">
    <property type="entry name" value="AA9_LPMO"/>
</dbReference>
<dbReference type="GO" id="GO:0008810">
    <property type="term" value="F:cellulase activity"/>
    <property type="evidence" value="ECO:0007669"/>
    <property type="project" value="UniProtKB-UniRule"/>
</dbReference>
<keyword evidence="3 15" id="KW-0964">Secreted</keyword>
<evidence type="ECO:0000259" key="18">
    <source>
        <dbReference type="PROSITE" id="PS51164"/>
    </source>
</evidence>
<dbReference type="OrthoDB" id="3238762at2759"/>
<evidence type="ECO:0000256" key="17">
    <source>
        <dbReference type="SAM" id="SignalP"/>
    </source>
</evidence>
<evidence type="ECO:0000256" key="3">
    <source>
        <dbReference type="ARBA" id="ARBA00022525"/>
    </source>
</evidence>
<dbReference type="STRING" id="181874.A0A409YMH6"/>
<dbReference type="EMBL" id="NHTK01000965">
    <property type="protein sequence ID" value="PPR04279.1"/>
    <property type="molecule type" value="Genomic_DNA"/>
</dbReference>
<feature type="compositionally biased region" description="Low complexity" evidence="16">
    <location>
        <begin position="265"/>
        <end position="277"/>
    </location>
</feature>
<dbReference type="CDD" id="cd21175">
    <property type="entry name" value="LPMO_AA9"/>
    <property type="match status" value="1"/>
</dbReference>
<dbReference type="SMART" id="SM00236">
    <property type="entry name" value="fCBD"/>
    <property type="match status" value="1"/>
</dbReference>
<keyword evidence="7" id="KW-0560">Oxidoreductase</keyword>
<dbReference type="InterPro" id="IPR035971">
    <property type="entry name" value="CBD_sf"/>
</dbReference>
<keyword evidence="6 15" id="KW-0136">Cellulose degradation</keyword>
<sequence length="329" mass="33624">MRFSRALALGSAVASASAHSTFQQLWIGSVDAGSSCIRLPFSNSPVTSVSGSDIACNAAASSNGVCQINAGDTLTVEMHAQNGDRSCRNEAIGGQHYGPVTVYMAAVSDARTASGSSASWFKVSESGLVSNNPDYWAVQVLNDNCGHYTFKVPSDIAPGNYLIRAEVIALHVAGSSGGAQFYPACYQVNVSGGGSARPPTVRFPGAYSASDPGILVNIHQDLSTYKIPGPTPYGTSPATVATTKWPTTATWNTALQPSTVPTVVPGQPTNQPSPTTTTGGGSSPTPTGGGGGGTVPLWGQCGGIGWTGGTVCAQGTCKKLNDYYSQCTN</sequence>
<dbReference type="InterPro" id="IPR049892">
    <property type="entry name" value="AA9"/>
</dbReference>
<evidence type="ECO:0000313" key="20">
    <source>
        <dbReference type="Proteomes" id="UP000284842"/>
    </source>
</evidence>
<dbReference type="GO" id="GO:0030248">
    <property type="term" value="F:cellulose binding"/>
    <property type="evidence" value="ECO:0007669"/>
    <property type="project" value="UniProtKB-UniRule"/>
</dbReference>
<keyword evidence="11 15" id="KW-0119">Carbohydrate metabolism</keyword>
<dbReference type="InterPro" id="IPR000254">
    <property type="entry name" value="CBD"/>
</dbReference>
<feature type="domain" description="CBM1" evidence="18">
    <location>
        <begin position="293"/>
        <end position="328"/>
    </location>
</feature>
<keyword evidence="10 15" id="KW-1015">Disulfide bond</keyword>
<dbReference type="SUPFAM" id="SSF57180">
    <property type="entry name" value="Cellulose-binding domain"/>
    <property type="match status" value="1"/>
</dbReference>
<keyword evidence="20" id="KW-1185">Reference proteome</keyword>
<proteinExistence type="inferred from homology"/>
<keyword evidence="5 17" id="KW-0732">Signal</keyword>
<evidence type="ECO:0000256" key="15">
    <source>
        <dbReference type="RuleBase" id="RU368122"/>
    </source>
</evidence>
<dbReference type="AlphaFoldDB" id="A0A409YMH6"/>
<dbReference type="Pfam" id="PF03443">
    <property type="entry name" value="AA9"/>
    <property type="match status" value="1"/>
</dbReference>
<accession>A0A409YMH6</accession>
<keyword evidence="4" id="KW-0479">Metal-binding</keyword>
<evidence type="ECO:0000256" key="16">
    <source>
        <dbReference type="SAM" id="MobiDB-lite"/>
    </source>
</evidence>
<comment type="domain">
    <text evidence="15">Has a modular structure: an endo-beta-1,4-glucanase catalytic module at the N-terminus, a linker rich in serines and threonines, and a C-terminal carbohydrate-binding module (CBM).</text>
</comment>
<evidence type="ECO:0000313" key="19">
    <source>
        <dbReference type="EMBL" id="PPR04279.1"/>
    </source>
</evidence>
<dbReference type="Pfam" id="PF00734">
    <property type="entry name" value="CBM_1"/>
    <property type="match status" value="1"/>
</dbReference>
<reference evidence="19 20" key="1">
    <citation type="journal article" date="2018" name="Evol. Lett.">
        <title>Horizontal gene cluster transfer increased hallucinogenic mushroom diversity.</title>
        <authorList>
            <person name="Reynolds H.T."/>
            <person name="Vijayakumar V."/>
            <person name="Gluck-Thaler E."/>
            <person name="Korotkin H.B."/>
            <person name="Matheny P.B."/>
            <person name="Slot J.C."/>
        </authorList>
    </citation>
    <scope>NUCLEOTIDE SEQUENCE [LARGE SCALE GENOMIC DNA]</scope>
    <source>
        <strain evidence="19 20">2629</strain>
    </source>
</reference>
<evidence type="ECO:0000256" key="13">
    <source>
        <dbReference type="ARBA" id="ARBA00044502"/>
    </source>
</evidence>
<dbReference type="PROSITE" id="PS00562">
    <property type="entry name" value="CBM1_1"/>
    <property type="match status" value="1"/>
</dbReference>
<dbReference type="PANTHER" id="PTHR33353">
    <property type="entry name" value="PUTATIVE (AFU_ORTHOLOGUE AFUA_1G12560)-RELATED"/>
    <property type="match status" value="1"/>
</dbReference>
<name>A0A409YMH6_9AGAR</name>
<evidence type="ECO:0000256" key="2">
    <source>
        <dbReference type="ARBA" id="ARBA00004613"/>
    </source>
</evidence>
<evidence type="ECO:0000256" key="5">
    <source>
        <dbReference type="ARBA" id="ARBA00022729"/>
    </source>
</evidence>
<dbReference type="EC" id="1.14.99.56" evidence="15"/>
<evidence type="ECO:0000256" key="9">
    <source>
        <dbReference type="ARBA" id="ARBA00023033"/>
    </source>
</evidence>
<evidence type="ECO:0000256" key="10">
    <source>
        <dbReference type="ARBA" id="ARBA00023157"/>
    </source>
</evidence>
<keyword evidence="9" id="KW-0503">Monooxygenase</keyword>
<dbReference type="PANTHER" id="PTHR33353:SF9">
    <property type="entry name" value="ENDOGLUCANASE II"/>
    <property type="match status" value="1"/>
</dbReference>
<dbReference type="GO" id="GO:0030245">
    <property type="term" value="P:cellulose catabolic process"/>
    <property type="evidence" value="ECO:0007669"/>
    <property type="project" value="UniProtKB-UniRule"/>
</dbReference>
<dbReference type="PROSITE" id="PS51164">
    <property type="entry name" value="CBM1_2"/>
    <property type="match status" value="1"/>
</dbReference>
<feature type="region of interest" description="Disordered" evidence="16">
    <location>
        <begin position="258"/>
        <end position="294"/>
    </location>
</feature>
<organism evidence="19 20">
    <name type="scientific">Panaeolus cyanescens</name>
    <dbReference type="NCBI Taxonomy" id="181874"/>
    <lineage>
        <taxon>Eukaryota</taxon>
        <taxon>Fungi</taxon>
        <taxon>Dikarya</taxon>
        <taxon>Basidiomycota</taxon>
        <taxon>Agaricomycotina</taxon>
        <taxon>Agaricomycetes</taxon>
        <taxon>Agaricomycetidae</taxon>
        <taxon>Agaricales</taxon>
        <taxon>Agaricineae</taxon>
        <taxon>Galeropsidaceae</taxon>
        <taxon>Panaeolus</taxon>
    </lineage>
</organism>
<dbReference type="GO" id="GO:0046872">
    <property type="term" value="F:metal ion binding"/>
    <property type="evidence" value="ECO:0007669"/>
    <property type="project" value="UniProtKB-KW"/>
</dbReference>
<feature type="compositionally biased region" description="Gly residues" evidence="16">
    <location>
        <begin position="278"/>
        <end position="294"/>
    </location>
</feature>
<comment type="cofactor">
    <cofactor evidence="1">
        <name>Cu(2+)</name>
        <dbReference type="ChEBI" id="CHEBI:29036"/>
    </cofactor>
</comment>
<evidence type="ECO:0000256" key="8">
    <source>
        <dbReference type="ARBA" id="ARBA00023008"/>
    </source>
</evidence>
<keyword evidence="12 15" id="KW-0624">Polysaccharide degradation</keyword>
<evidence type="ECO:0000256" key="6">
    <source>
        <dbReference type="ARBA" id="ARBA00023001"/>
    </source>
</evidence>
<keyword evidence="8" id="KW-0186">Copper</keyword>
<dbReference type="Proteomes" id="UP000284842">
    <property type="component" value="Unassembled WGS sequence"/>
</dbReference>
<evidence type="ECO:0000256" key="7">
    <source>
        <dbReference type="ARBA" id="ARBA00023002"/>
    </source>
</evidence>
<evidence type="ECO:0000256" key="12">
    <source>
        <dbReference type="ARBA" id="ARBA00023326"/>
    </source>
</evidence>
<dbReference type="GO" id="GO:0005576">
    <property type="term" value="C:extracellular region"/>
    <property type="evidence" value="ECO:0007669"/>
    <property type="project" value="UniProtKB-SubCell"/>
</dbReference>